<protein>
    <submittedName>
        <fullName evidence="2">Uncharacterized protein</fullName>
    </submittedName>
</protein>
<feature type="transmembrane region" description="Helical" evidence="1">
    <location>
        <begin position="80"/>
        <end position="107"/>
    </location>
</feature>
<keyword evidence="1" id="KW-0812">Transmembrane</keyword>
<dbReference type="AlphaFoldDB" id="A0A7L4ZIW3"/>
<keyword evidence="1" id="KW-0472">Membrane</keyword>
<dbReference type="EMBL" id="CP019288">
    <property type="protein sequence ID" value="QHI35864.1"/>
    <property type="molecule type" value="Genomic_DNA"/>
</dbReference>
<organism evidence="2 3">
    <name type="scientific">Kordia antarctica</name>
    <dbReference type="NCBI Taxonomy" id="1218801"/>
    <lineage>
        <taxon>Bacteria</taxon>
        <taxon>Pseudomonadati</taxon>
        <taxon>Bacteroidota</taxon>
        <taxon>Flavobacteriia</taxon>
        <taxon>Flavobacteriales</taxon>
        <taxon>Flavobacteriaceae</taxon>
        <taxon>Kordia</taxon>
    </lineage>
</organism>
<keyword evidence="3" id="KW-1185">Reference proteome</keyword>
<feature type="transmembrane region" description="Helical" evidence="1">
    <location>
        <begin position="18"/>
        <end position="36"/>
    </location>
</feature>
<dbReference type="OrthoDB" id="1190950at2"/>
<evidence type="ECO:0000256" key="1">
    <source>
        <dbReference type="SAM" id="Phobius"/>
    </source>
</evidence>
<reference evidence="2 3" key="1">
    <citation type="journal article" date="2013" name="Int. J. Syst. Evol. Microbiol.">
        <title>Kordia antarctica sp. nov., isolated from Antarctic seawater.</title>
        <authorList>
            <person name="Baek K."/>
            <person name="Choi A."/>
            <person name="Kang I."/>
            <person name="Lee K."/>
            <person name="Cho J.C."/>
        </authorList>
    </citation>
    <scope>NUCLEOTIDE SEQUENCE [LARGE SCALE GENOMIC DNA]</scope>
    <source>
        <strain evidence="2 3">IMCC3317</strain>
    </source>
</reference>
<dbReference type="KEGG" id="kan:IMCC3317_12120"/>
<feature type="transmembrane region" description="Helical" evidence="1">
    <location>
        <begin position="48"/>
        <end position="68"/>
    </location>
</feature>
<evidence type="ECO:0000313" key="3">
    <source>
        <dbReference type="Proteomes" id="UP000464657"/>
    </source>
</evidence>
<sequence length="114" mass="13636">MNETVLNKTITWWETKRIIFNAFVGIVGIFSVFANIPHTFGLEDFIGIILWGIVANIFYSVGILLEIVNQYYLKGKLNIFLFRHFFFIIGTLMYMFLTWSYTFFYYYNNFIYSP</sequence>
<accession>A0A7L4ZIW3</accession>
<keyword evidence="1" id="KW-1133">Transmembrane helix</keyword>
<name>A0A7L4ZIW3_9FLAO</name>
<dbReference type="RefSeq" id="WP_160128582.1">
    <property type="nucleotide sequence ID" value="NZ_CP019288.1"/>
</dbReference>
<dbReference type="Proteomes" id="UP000464657">
    <property type="component" value="Chromosome"/>
</dbReference>
<proteinExistence type="predicted"/>
<gene>
    <name evidence="2" type="ORF">IMCC3317_12120</name>
</gene>
<evidence type="ECO:0000313" key="2">
    <source>
        <dbReference type="EMBL" id="QHI35864.1"/>
    </source>
</evidence>